<dbReference type="CDD" id="cd00093">
    <property type="entry name" value="HTH_XRE"/>
    <property type="match status" value="1"/>
</dbReference>
<dbReference type="AlphaFoldDB" id="A0A2R4P2V9"/>
<evidence type="ECO:0000259" key="1">
    <source>
        <dbReference type="PROSITE" id="PS50943"/>
    </source>
</evidence>
<reference evidence="2 3" key="1">
    <citation type="journal article" date="2018" name="Emerg. Microbes Infect.">
        <title>Genomic analysis of oral Campylobacter concisus strains identified a potential bacterial molecular marker associated with active Crohn's disease.</title>
        <authorList>
            <person name="Liu F."/>
            <person name="Ma R."/>
            <person name="Tay C.Y.A."/>
            <person name="Octavia S."/>
            <person name="Lan R."/>
            <person name="Chung H.K.L."/>
            <person name="Riordan S.M."/>
            <person name="Grimm M.C."/>
            <person name="Leong R.W."/>
            <person name="Tanaka M.M."/>
            <person name="Connor S."/>
            <person name="Zhang L."/>
        </authorList>
    </citation>
    <scope>NUCLEOTIDE SEQUENCE [LARGE SCALE GENOMIC DNA]</scope>
    <source>
        <strain evidence="2 3">P2CDO4</strain>
        <plasmid evidence="2">pICON</plasmid>
    </source>
</reference>
<dbReference type="RefSeq" id="WP_107917333.1">
    <property type="nucleotide sequence ID" value="NZ_CP021643.1"/>
</dbReference>
<evidence type="ECO:0000313" key="3">
    <source>
        <dbReference type="Proteomes" id="UP000241854"/>
    </source>
</evidence>
<sequence length="76" mass="8548">MDLLHIRACEILGISRQELADKLGISVATINSWTSDPARISQTTKLALELMIENHELKMIIIKAKEAQEAITNFKE</sequence>
<dbReference type="InterPro" id="IPR010982">
    <property type="entry name" value="Lambda_DNA-bd_dom_sf"/>
</dbReference>
<name>A0A2R4P2V9_9BACT</name>
<dbReference type="SUPFAM" id="SSF47413">
    <property type="entry name" value="lambda repressor-like DNA-binding domains"/>
    <property type="match status" value="1"/>
</dbReference>
<organism evidence="2 3">
    <name type="scientific">Campylobacter concisus</name>
    <dbReference type="NCBI Taxonomy" id="199"/>
    <lineage>
        <taxon>Bacteria</taxon>
        <taxon>Pseudomonadati</taxon>
        <taxon>Campylobacterota</taxon>
        <taxon>Epsilonproteobacteria</taxon>
        <taxon>Campylobacterales</taxon>
        <taxon>Campylobacteraceae</taxon>
        <taxon>Campylobacter</taxon>
    </lineage>
</organism>
<dbReference type="Gene3D" id="1.10.260.40">
    <property type="entry name" value="lambda repressor-like DNA-binding domains"/>
    <property type="match status" value="1"/>
</dbReference>
<dbReference type="Pfam" id="PF01381">
    <property type="entry name" value="HTH_3"/>
    <property type="match status" value="1"/>
</dbReference>
<dbReference type="Proteomes" id="UP000241854">
    <property type="component" value="Plasmid pICON"/>
</dbReference>
<dbReference type="PROSITE" id="PS50943">
    <property type="entry name" value="HTH_CROC1"/>
    <property type="match status" value="1"/>
</dbReference>
<protein>
    <recommendedName>
        <fullName evidence="1">HTH cro/C1-type domain-containing protein</fullName>
    </recommendedName>
</protein>
<geneLocation type="plasmid" evidence="3">
    <name>picon</name>
</geneLocation>
<feature type="domain" description="HTH cro/C1-type" evidence="1">
    <location>
        <begin position="7"/>
        <end position="44"/>
    </location>
</feature>
<dbReference type="GO" id="GO:0003677">
    <property type="term" value="F:DNA binding"/>
    <property type="evidence" value="ECO:0007669"/>
    <property type="project" value="InterPro"/>
</dbReference>
<evidence type="ECO:0000313" key="2">
    <source>
        <dbReference type="EMBL" id="AVX45027.1"/>
    </source>
</evidence>
<keyword evidence="2" id="KW-0614">Plasmid</keyword>
<dbReference type="EMBL" id="CP021643">
    <property type="protein sequence ID" value="AVX45027.1"/>
    <property type="molecule type" value="Genomic_DNA"/>
</dbReference>
<accession>A0A2R4P2V9</accession>
<dbReference type="InterPro" id="IPR001387">
    <property type="entry name" value="Cro/C1-type_HTH"/>
</dbReference>
<gene>
    <name evidence="2" type="ORF">CCS77_2021</name>
</gene>
<proteinExistence type="predicted"/>